<keyword evidence="4" id="KW-1133">Transmembrane helix</keyword>
<keyword evidence="7" id="KW-0472">Membrane</keyword>
<sequence>MAAPRLPFLWPILFRPVKATRPTEHIRMRKAPLSRNLTTTPLHAQGPVKRYGKAHEPAPHLVNKEAWKDGDEVGKPTESAPEPTVKSDAQKTLPEPMEEEEEEEPATTTPSTPSLEPTLDTPKSAPSTTPPAPPKTGDAKPIDTVLHMPSPAEEEQRKPPHLKPPPYVHHFDTYGLVKGLAKSGFSEEQAVTVMKAVRGILTGNMELARHGLVSKSNVENGTYLFRAACSELKTEVGNTRKSETEKMRSERTQLQHELDILNQKLTQETASLKDEMKGLFDDRKMLVRQEQRTMDTKIQELNYKITVALNSDARSEVEGLRWVLTRRAAIAVAVSAFILFASLRYSSYVNHLEAEQKKNAKGRRPPPDDDDDDRGNNSPSYLQSNNSNKEEPLGEELLATEGVVSLG</sequence>
<gene>
    <name evidence="10" type="ORF">K504DRAFT_375578</name>
</gene>
<evidence type="ECO:0000256" key="3">
    <source>
        <dbReference type="ARBA" id="ARBA00022692"/>
    </source>
</evidence>
<evidence type="ECO:0000313" key="11">
    <source>
        <dbReference type="Proteomes" id="UP000799428"/>
    </source>
</evidence>
<dbReference type="PANTHER" id="PTHR14360">
    <property type="entry name" value="PROTEIN FMP32, MITOCHONDRIAL"/>
    <property type="match status" value="1"/>
</dbReference>
<keyword evidence="6" id="KW-0496">Mitochondrion</keyword>
<keyword evidence="11" id="KW-1185">Reference proteome</keyword>
<evidence type="ECO:0000256" key="5">
    <source>
        <dbReference type="ARBA" id="ARBA00023054"/>
    </source>
</evidence>
<feature type="compositionally biased region" description="Polar residues" evidence="9">
    <location>
        <begin position="376"/>
        <end position="387"/>
    </location>
</feature>
<evidence type="ECO:0000313" key="10">
    <source>
        <dbReference type="EMBL" id="KAF2710704.1"/>
    </source>
</evidence>
<dbReference type="EMBL" id="MU005768">
    <property type="protein sequence ID" value="KAF2710704.1"/>
    <property type="molecule type" value="Genomic_DNA"/>
</dbReference>
<reference evidence="10" key="1">
    <citation type="journal article" date="2020" name="Stud. Mycol.">
        <title>101 Dothideomycetes genomes: a test case for predicting lifestyles and emergence of pathogens.</title>
        <authorList>
            <person name="Haridas S."/>
            <person name="Albert R."/>
            <person name="Binder M."/>
            <person name="Bloem J."/>
            <person name="Labutti K."/>
            <person name="Salamov A."/>
            <person name="Andreopoulos B."/>
            <person name="Baker S."/>
            <person name="Barry K."/>
            <person name="Bills G."/>
            <person name="Bluhm B."/>
            <person name="Cannon C."/>
            <person name="Castanera R."/>
            <person name="Culley D."/>
            <person name="Daum C."/>
            <person name="Ezra D."/>
            <person name="Gonzalez J."/>
            <person name="Henrissat B."/>
            <person name="Kuo A."/>
            <person name="Liang C."/>
            <person name="Lipzen A."/>
            <person name="Lutzoni F."/>
            <person name="Magnuson J."/>
            <person name="Mondo S."/>
            <person name="Nolan M."/>
            <person name="Ohm R."/>
            <person name="Pangilinan J."/>
            <person name="Park H.-J."/>
            <person name="Ramirez L."/>
            <person name="Alfaro M."/>
            <person name="Sun H."/>
            <person name="Tritt A."/>
            <person name="Yoshinaga Y."/>
            <person name="Zwiers L.-H."/>
            <person name="Turgeon B."/>
            <person name="Goodwin S."/>
            <person name="Spatafora J."/>
            <person name="Crous P."/>
            <person name="Grigoriev I."/>
        </authorList>
    </citation>
    <scope>NUCLEOTIDE SEQUENCE</scope>
    <source>
        <strain evidence="10">CBS 279.74</strain>
    </source>
</reference>
<proteinExistence type="predicted"/>
<dbReference type="OrthoDB" id="5424147at2759"/>
<feature type="region of interest" description="Disordered" evidence="9">
    <location>
        <begin position="354"/>
        <end position="407"/>
    </location>
</feature>
<evidence type="ECO:0000256" key="9">
    <source>
        <dbReference type="SAM" id="MobiDB-lite"/>
    </source>
</evidence>
<evidence type="ECO:0000256" key="4">
    <source>
        <dbReference type="ARBA" id="ARBA00022989"/>
    </source>
</evidence>
<dbReference type="Pfam" id="PF07798">
    <property type="entry name" value="CCDC90-like"/>
    <property type="match status" value="1"/>
</dbReference>
<dbReference type="AlphaFoldDB" id="A0A6G1KD06"/>
<organism evidence="10 11">
    <name type="scientific">Pleomassaria siparia CBS 279.74</name>
    <dbReference type="NCBI Taxonomy" id="1314801"/>
    <lineage>
        <taxon>Eukaryota</taxon>
        <taxon>Fungi</taxon>
        <taxon>Dikarya</taxon>
        <taxon>Ascomycota</taxon>
        <taxon>Pezizomycotina</taxon>
        <taxon>Dothideomycetes</taxon>
        <taxon>Pleosporomycetidae</taxon>
        <taxon>Pleosporales</taxon>
        <taxon>Pleomassariaceae</taxon>
        <taxon>Pleomassaria</taxon>
    </lineage>
</organism>
<keyword evidence="3" id="KW-0812">Transmembrane</keyword>
<protein>
    <recommendedName>
        <fullName evidence="12">DUF1640-domain-containing protein</fullName>
    </recommendedName>
</protein>
<evidence type="ECO:0000256" key="7">
    <source>
        <dbReference type="ARBA" id="ARBA00023136"/>
    </source>
</evidence>
<evidence type="ECO:0000256" key="6">
    <source>
        <dbReference type="ARBA" id="ARBA00023128"/>
    </source>
</evidence>
<name>A0A6G1KD06_9PLEO</name>
<evidence type="ECO:0000256" key="8">
    <source>
        <dbReference type="SAM" id="Coils"/>
    </source>
</evidence>
<comment type="subcellular location">
    <subcellularLocation>
        <location evidence="2">Membrane</location>
    </subcellularLocation>
    <subcellularLocation>
        <location evidence="1">Mitochondrion</location>
    </subcellularLocation>
</comment>
<dbReference type="InterPro" id="IPR024461">
    <property type="entry name" value="CCDC90-like"/>
</dbReference>
<feature type="region of interest" description="Disordered" evidence="9">
    <location>
        <begin position="38"/>
        <end position="145"/>
    </location>
</feature>
<accession>A0A6G1KD06</accession>
<dbReference type="PANTHER" id="PTHR14360:SF12">
    <property type="entry name" value="MOZ PROTEIN REPRESENTS A CHROMATIN-ASSOCIATED ACETYLTRANSFERASE"/>
    <property type="match status" value="1"/>
</dbReference>
<feature type="compositionally biased region" description="Low complexity" evidence="9">
    <location>
        <begin position="106"/>
        <end position="127"/>
    </location>
</feature>
<evidence type="ECO:0000256" key="1">
    <source>
        <dbReference type="ARBA" id="ARBA00004173"/>
    </source>
</evidence>
<keyword evidence="5 8" id="KW-0175">Coiled coil</keyword>
<dbReference type="GO" id="GO:0005739">
    <property type="term" value="C:mitochondrion"/>
    <property type="evidence" value="ECO:0007669"/>
    <property type="project" value="UniProtKB-SubCell"/>
</dbReference>
<dbReference type="GO" id="GO:0016020">
    <property type="term" value="C:membrane"/>
    <property type="evidence" value="ECO:0007669"/>
    <property type="project" value="UniProtKB-SubCell"/>
</dbReference>
<feature type="coiled-coil region" evidence="8">
    <location>
        <begin position="244"/>
        <end position="282"/>
    </location>
</feature>
<feature type="compositionally biased region" description="Acidic residues" evidence="9">
    <location>
        <begin position="96"/>
        <end position="105"/>
    </location>
</feature>
<evidence type="ECO:0008006" key="12">
    <source>
        <dbReference type="Google" id="ProtNLM"/>
    </source>
</evidence>
<feature type="compositionally biased region" description="Basic and acidic residues" evidence="9">
    <location>
        <begin position="53"/>
        <end position="75"/>
    </location>
</feature>
<evidence type="ECO:0000256" key="2">
    <source>
        <dbReference type="ARBA" id="ARBA00004370"/>
    </source>
</evidence>
<dbReference type="Proteomes" id="UP000799428">
    <property type="component" value="Unassembled WGS sequence"/>
</dbReference>
<dbReference type="Gene3D" id="1.20.5.340">
    <property type="match status" value="1"/>
</dbReference>